<feature type="compositionally biased region" description="Low complexity" evidence="1">
    <location>
        <begin position="13"/>
        <end position="25"/>
    </location>
</feature>
<dbReference type="SUPFAM" id="SSF56112">
    <property type="entry name" value="Protein kinase-like (PK-like)"/>
    <property type="match status" value="1"/>
</dbReference>
<feature type="domain" description="Protein kinase" evidence="2">
    <location>
        <begin position="72"/>
        <end position="334"/>
    </location>
</feature>
<evidence type="ECO:0000313" key="3">
    <source>
        <dbReference type="EMBL" id="CDW55472.1"/>
    </source>
</evidence>
<dbReference type="GO" id="GO:0004672">
    <property type="term" value="F:protein kinase activity"/>
    <property type="evidence" value="ECO:0007669"/>
    <property type="project" value="InterPro"/>
</dbReference>
<evidence type="ECO:0000256" key="1">
    <source>
        <dbReference type="SAM" id="MobiDB-lite"/>
    </source>
</evidence>
<dbReference type="PANTHER" id="PTHR11909">
    <property type="entry name" value="CASEIN KINASE-RELATED"/>
    <property type="match status" value="1"/>
</dbReference>
<protein>
    <submittedName>
        <fullName evidence="3">Pkinase domain containing protein</fullName>
    </submittedName>
</protein>
<dbReference type="STRING" id="36087.A0A077Z4Q3"/>
<dbReference type="Gene3D" id="1.10.510.10">
    <property type="entry name" value="Transferase(Phosphotransferase) domain 1"/>
    <property type="match status" value="1"/>
</dbReference>
<feature type="region of interest" description="Disordered" evidence="1">
    <location>
        <begin position="1"/>
        <end position="25"/>
    </location>
</feature>
<organism evidence="3 4">
    <name type="scientific">Trichuris trichiura</name>
    <name type="common">Whipworm</name>
    <name type="synonym">Trichocephalus trichiurus</name>
    <dbReference type="NCBI Taxonomy" id="36087"/>
    <lineage>
        <taxon>Eukaryota</taxon>
        <taxon>Metazoa</taxon>
        <taxon>Ecdysozoa</taxon>
        <taxon>Nematoda</taxon>
        <taxon>Enoplea</taxon>
        <taxon>Dorylaimia</taxon>
        <taxon>Trichinellida</taxon>
        <taxon>Trichuridae</taxon>
        <taxon>Trichuris</taxon>
    </lineage>
</organism>
<dbReference type="GO" id="GO:0005524">
    <property type="term" value="F:ATP binding"/>
    <property type="evidence" value="ECO:0007669"/>
    <property type="project" value="InterPro"/>
</dbReference>
<feature type="compositionally biased region" description="Basic and acidic residues" evidence="1">
    <location>
        <begin position="1"/>
        <end position="12"/>
    </location>
</feature>
<keyword evidence="3" id="KW-0418">Kinase</keyword>
<dbReference type="SMART" id="SM00220">
    <property type="entry name" value="S_TKc"/>
    <property type="match status" value="1"/>
</dbReference>
<reference evidence="3" key="1">
    <citation type="submission" date="2014-01" db="EMBL/GenBank/DDBJ databases">
        <authorList>
            <person name="Aslett M."/>
        </authorList>
    </citation>
    <scope>NUCLEOTIDE SEQUENCE</scope>
</reference>
<dbReference type="EMBL" id="HG805956">
    <property type="protein sequence ID" value="CDW55472.1"/>
    <property type="molecule type" value="Genomic_DNA"/>
</dbReference>
<dbReference type="Pfam" id="PF00069">
    <property type="entry name" value="Pkinase"/>
    <property type="match status" value="1"/>
</dbReference>
<proteinExistence type="predicted"/>
<reference evidence="3" key="2">
    <citation type="submission" date="2014-03" db="EMBL/GenBank/DDBJ databases">
        <title>The whipworm genome and dual-species transcriptomics of an intimate host-pathogen interaction.</title>
        <authorList>
            <person name="Foth B.J."/>
            <person name="Tsai I.J."/>
            <person name="Reid A.J."/>
            <person name="Bancroft A.J."/>
            <person name="Nichol S."/>
            <person name="Tracey A."/>
            <person name="Holroyd N."/>
            <person name="Cotton J.A."/>
            <person name="Stanley E.J."/>
            <person name="Zarowiecki M."/>
            <person name="Liu J.Z."/>
            <person name="Huckvale T."/>
            <person name="Cooper P.J."/>
            <person name="Grencis R.K."/>
            <person name="Berriman M."/>
        </authorList>
    </citation>
    <scope>NUCLEOTIDE SEQUENCE [LARGE SCALE GENOMIC DNA]</scope>
</reference>
<dbReference type="Proteomes" id="UP000030665">
    <property type="component" value="Unassembled WGS sequence"/>
</dbReference>
<gene>
    <name evidence="3" type="ORF">TTRE_0000374401</name>
</gene>
<dbReference type="AlphaFoldDB" id="A0A077Z4Q3"/>
<dbReference type="InterPro" id="IPR050235">
    <property type="entry name" value="CK1_Ser-Thr_kinase"/>
</dbReference>
<evidence type="ECO:0000313" key="4">
    <source>
        <dbReference type="Proteomes" id="UP000030665"/>
    </source>
</evidence>
<dbReference type="InterPro" id="IPR011009">
    <property type="entry name" value="Kinase-like_dom_sf"/>
</dbReference>
<keyword evidence="4" id="KW-1185">Reference proteome</keyword>
<keyword evidence="3" id="KW-0808">Transferase</keyword>
<dbReference type="OrthoDB" id="6511923at2759"/>
<dbReference type="PROSITE" id="PS50011">
    <property type="entry name" value="PROTEIN_KINASE_DOM"/>
    <property type="match status" value="1"/>
</dbReference>
<dbReference type="InterPro" id="IPR000719">
    <property type="entry name" value="Prot_kinase_dom"/>
</dbReference>
<sequence length="363" mass="41093">MTEKLPPEDAKLSKPSTKVSSTKVSSTVEKKLLATACGEPPGKGPESLVIFGAKKNSPGDYLKIGELAYKHWQIVSRIGCFGDAQFYQAVNDELKLSAIVRACKQNIVRNSVYNEGYAMRKLSKTPHCPIYYGSALFHDCYITIVEPLGPDLHRLRCEMQSRSFTDHTAVNLAVQCIRALQDLHSVGLTHRRISGKCFALSLSPKQKGTLFLTDLGFIRPYRHPNGGHRSCRGTIRFYGHIRYASIYAHSRQDLSRRDDLWSLFYLIYEFMNGFLPWEMFIDEPTVQSMKSRLLLKGLCVNMPSGLDSFAKCVEAMDFTAEPNYSLLIEYIEQIAAPCKEAHGSCGLDWEKYDTTILQKHYYC</sequence>
<accession>A0A077Z4Q3</accession>
<evidence type="ECO:0000259" key="2">
    <source>
        <dbReference type="PROSITE" id="PS50011"/>
    </source>
</evidence>
<name>A0A077Z4Q3_TRITR</name>